<dbReference type="RefSeq" id="WP_034645764.1">
    <property type="nucleotide sequence ID" value="NZ_ARZX01000013.1"/>
</dbReference>
<dbReference type="PROSITE" id="PS51257">
    <property type="entry name" value="PROKAR_LIPOPROTEIN"/>
    <property type="match status" value="1"/>
</dbReference>
<reference evidence="1 2" key="1">
    <citation type="journal article" date="2014" name="Genome Announc.">
        <title>Draft Genome Sequence of the Carrageenan-Degrading Bacterium Cellulophaga sp. Strain KL-A, Isolated from Decaying Marine Algae.</title>
        <authorList>
            <person name="Shan D."/>
            <person name="Ying J."/>
            <person name="Li X."/>
            <person name="Gao Z."/>
            <person name="Wei G."/>
            <person name="Shao Z."/>
        </authorList>
    </citation>
    <scope>NUCLEOTIDE SEQUENCE [LARGE SCALE GENOMIC DNA]</scope>
    <source>
        <strain evidence="1 2">KL-A</strain>
    </source>
</reference>
<accession>A0ABN0RMR7</accession>
<evidence type="ECO:0000313" key="2">
    <source>
        <dbReference type="Proteomes" id="UP000019275"/>
    </source>
</evidence>
<proteinExistence type="predicted"/>
<evidence type="ECO:0000313" key="1">
    <source>
        <dbReference type="EMBL" id="EWH13211.1"/>
    </source>
</evidence>
<dbReference type="Proteomes" id="UP000019275">
    <property type="component" value="Unassembled WGS sequence"/>
</dbReference>
<dbReference type="EMBL" id="ARZX01000013">
    <property type="protein sequence ID" value="EWH13211.1"/>
    <property type="molecule type" value="Genomic_DNA"/>
</dbReference>
<keyword evidence="2" id="KW-1185">Reference proteome</keyword>
<gene>
    <name evidence="1" type="ORF">KLA_10743</name>
</gene>
<keyword evidence="1" id="KW-0645">Protease</keyword>
<keyword evidence="1" id="KW-0482">Metalloprotease</keyword>
<sequence>MKNLNFKRTYLLGLTFVAVLQSCSKDTDSLGQQTEVAEAQELAISEAFENELHECGYVDGNWSSTAYLSSSIGTSSETNFMQTQNSKIAAVWGRPAVPLSFVKDNSNPNSTYNAISYGSGKIYYGEAIYNAAKAQGQIANVMILAHEFAHQLQFTYGYPSKNESTARAAELEADGMAGYYLRRPNGYNKTSFSQIATAYEFAASIGDNNTTSPGHHGRSYQRRSAVRLGFLLGAYDLNAASFDYNFFYYYNGVLNGSYKQEKSEYFNAELDKYIRSYAKELQKISNGEMSDEEYFNLD</sequence>
<protein>
    <submittedName>
        <fullName evidence="1">Metalloprotease</fullName>
    </submittedName>
</protein>
<name>A0ABN0RMR7_9FLAO</name>
<organism evidence="1 2">
    <name type="scientific">Cellulophaga geojensis KL-A</name>
    <dbReference type="NCBI Taxonomy" id="1328323"/>
    <lineage>
        <taxon>Bacteria</taxon>
        <taxon>Pseudomonadati</taxon>
        <taxon>Bacteroidota</taxon>
        <taxon>Flavobacteriia</taxon>
        <taxon>Flavobacteriales</taxon>
        <taxon>Flavobacteriaceae</taxon>
        <taxon>Cellulophaga</taxon>
    </lineage>
</organism>
<comment type="caution">
    <text evidence="1">The sequence shown here is derived from an EMBL/GenBank/DDBJ whole genome shotgun (WGS) entry which is preliminary data.</text>
</comment>
<dbReference type="GO" id="GO:0008237">
    <property type="term" value="F:metallopeptidase activity"/>
    <property type="evidence" value="ECO:0007669"/>
    <property type="project" value="UniProtKB-KW"/>
</dbReference>
<keyword evidence="1" id="KW-0378">Hydrolase</keyword>